<gene>
    <name evidence="1" type="ORF">I4641_00555</name>
</gene>
<dbReference type="RefSeq" id="WP_229638470.1">
    <property type="nucleotide sequence ID" value="NZ_JADWDC010000001.1"/>
</dbReference>
<comment type="caution">
    <text evidence="1">The sequence shown here is derived from an EMBL/GenBank/DDBJ whole genome shotgun (WGS) entry which is preliminary data.</text>
</comment>
<keyword evidence="2" id="KW-1185">Reference proteome</keyword>
<dbReference type="Proteomes" id="UP000729733">
    <property type="component" value="Unassembled WGS sequence"/>
</dbReference>
<dbReference type="InterPro" id="IPR014952">
    <property type="entry name" value="DUF1823"/>
</dbReference>
<reference evidence="1" key="1">
    <citation type="journal article" date="2021" name="Antonie Van Leeuwenhoek">
        <title>Draft genome and description of Waterburya agarophytonicola gen. nov. sp. nov. (Pleurocapsales, Cyanobacteria): a seaweed symbiont.</title>
        <authorList>
            <person name="Bonthond G."/>
            <person name="Shalygin S."/>
            <person name="Bayer T."/>
            <person name="Weinberger F."/>
        </authorList>
    </citation>
    <scope>NUCLEOTIDE SEQUENCE</scope>
    <source>
        <strain evidence="1">KI4</strain>
    </source>
</reference>
<dbReference type="AlphaFoldDB" id="A0A964BNW6"/>
<proteinExistence type="predicted"/>
<accession>A0A964BNW6</accession>
<evidence type="ECO:0000313" key="1">
    <source>
        <dbReference type="EMBL" id="MCC0175471.1"/>
    </source>
</evidence>
<name>A0A964BNW6_9CYAN</name>
<organism evidence="1 2">
    <name type="scientific">Waterburya agarophytonicola KI4</name>
    <dbReference type="NCBI Taxonomy" id="2874699"/>
    <lineage>
        <taxon>Bacteria</taxon>
        <taxon>Bacillati</taxon>
        <taxon>Cyanobacteriota</taxon>
        <taxon>Cyanophyceae</taxon>
        <taxon>Pleurocapsales</taxon>
        <taxon>Hyellaceae</taxon>
        <taxon>Waterburya</taxon>
        <taxon>Waterburya agarophytonicola</taxon>
    </lineage>
</organism>
<sequence length="121" mass="14208">MSDLPPLNTDTIWAILNEELSDETVNKLTWHYLGYRFDEASKTWNNSATMDDWSEKYPEPPDFIQNRPPTVKLTRSIPKENKQLLKEKLGFKGYKLGEFTPRHTRRATMASWLLSYLENAE</sequence>
<evidence type="ECO:0000313" key="2">
    <source>
        <dbReference type="Proteomes" id="UP000729733"/>
    </source>
</evidence>
<dbReference type="EMBL" id="JADWDC010000001">
    <property type="protein sequence ID" value="MCC0175471.1"/>
    <property type="molecule type" value="Genomic_DNA"/>
</dbReference>
<dbReference type="Pfam" id="PF08853">
    <property type="entry name" value="DUF1823"/>
    <property type="match status" value="1"/>
</dbReference>
<dbReference type="Gene3D" id="1.10.418.90">
    <property type="entry name" value="Protein of unknown function DUF1823"/>
    <property type="match status" value="1"/>
</dbReference>
<protein>
    <submittedName>
        <fullName evidence="1">DUF1823 family protein</fullName>
    </submittedName>
</protein>